<dbReference type="Gene3D" id="2.30.180.10">
    <property type="entry name" value="FAS1 domain"/>
    <property type="match status" value="1"/>
</dbReference>
<gene>
    <name evidence="2" type="ORF">GCM10009844_11060</name>
</gene>
<evidence type="ECO:0000313" key="3">
    <source>
        <dbReference type="Proteomes" id="UP001501771"/>
    </source>
</evidence>
<sequence>MATVLAADGHHFDKNPRDFDVVDKLVTRILAGKPDSKLAILADGSRRLTAFLPTDGAMRRSISDINDQPYGSERAVFRGIWKTAGLEGTERVLLYHLVRGKTLTYKQLRNAAPINLTTMQGGSVRVRITSGNVMLHDHNPDSPNSRVFHAVANINKGNRQIAHGIAWIISPD</sequence>
<organism evidence="2 3">
    <name type="scientific">Nocardioides koreensis</name>
    <dbReference type="NCBI Taxonomy" id="433651"/>
    <lineage>
        <taxon>Bacteria</taxon>
        <taxon>Bacillati</taxon>
        <taxon>Actinomycetota</taxon>
        <taxon>Actinomycetes</taxon>
        <taxon>Propionibacteriales</taxon>
        <taxon>Nocardioidaceae</taxon>
        <taxon>Nocardioides</taxon>
    </lineage>
</organism>
<evidence type="ECO:0000313" key="2">
    <source>
        <dbReference type="EMBL" id="GAA2140963.1"/>
    </source>
</evidence>
<name>A0ABN2ZED0_9ACTN</name>
<accession>A0ABN2ZED0</accession>
<dbReference type="SUPFAM" id="SSF82153">
    <property type="entry name" value="FAS1 domain"/>
    <property type="match status" value="1"/>
</dbReference>
<comment type="caution">
    <text evidence="2">The sequence shown here is derived from an EMBL/GenBank/DDBJ whole genome shotgun (WGS) entry which is preliminary data.</text>
</comment>
<dbReference type="PROSITE" id="PS50213">
    <property type="entry name" value="FAS1"/>
    <property type="match status" value="1"/>
</dbReference>
<dbReference type="Pfam" id="PF02469">
    <property type="entry name" value="Fasciclin"/>
    <property type="match status" value="1"/>
</dbReference>
<dbReference type="InterPro" id="IPR036378">
    <property type="entry name" value="FAS1_dom_sf"/>
</dbReference>
<dbReference type="InterPro" id="IPR000782">
    <property type="entry name" value="FAS1_domain"/>
</dbReference>
<keyword evidence="3" id="KW-1185">Reference proteome</keyword>
<protein>
    <recommendedName>
        <fullName evidence="1">FAS1 domain-containing protein</fullName>
    </recommendedName>
</protein>
<proteinExistence type="predicted"/>
<feature type="domain" description="FAS1" evidence="1">
    <location>
        <begin position="6"/>
        <end position="172"/>
    </location>
</feature>
<dbReference type="Proteomes" id="UP001501771">
    <property type="component" value="Unassembled WGS sequence"/>
</dbReference>
<dbReference type="EMBL" id="BAAAQR010000002">
    <property type="protein sequence ID" value="GAA2140963.1"/>
    <property type="molecule type" value="Genomic_DNA"/>
</dbReference>
<evidence type="ECO:0000259" key="1">
    <source>
        <dbReference type="PROSITE" id="PS50213"/>
    </source>
</evidence>
<reference evidence="3" key="1">
    <citation type="journal article" date="2019" name="Int. J. Syst. Evol. Microbiol.">
        <title>The Global Catalogue of Microorganisms (GCM) 10K type strain sequencing project: providing services to taxonomists for standard genome sequencing and annotation.</title>
        <authorList>
            <consortium name="The Broad Institute Genomics Platform"/>
            <consortium name="The Broad Institute Genome Sequencing Center for Infectious Disease"/>
            <person name="Wu L."/>
            <person name="Ma J."/>
        </authorList>
    </citation>
    <scope>NUCLEOTIDE SEQUENCE [LARGE SCALE GENOMIC DNA]</scope>
    <source>
        <strain evidence="3">JCM 16022</strain>
    </source>
</reference>